<dbReference type="Proteomes" id="UP000009081">
    <property type="component" value="Chromosome"/>
</dbReference>
<evidence type="ECO:0008006" key="4">
    <source>
        <dbReference type="Google" id="ProtNLM"/>
    </source>
</evidence>
<sequence>MADPKPAAYVSQAEFARRRGVSKKTVTEWKQRGLLTMTEAGLVDVEASEWNLDQRPVTYRGGVARRPVRAIPRDEEMVGKPARATAAPRPAEPAPPPEQQGEGGQGDGGAEFDPEDPNLSLAQAAQRKENHLGLLRRLEYLTKQGILVERAAAEAAFFEEGRAFRDALIAWPARVSIEMADELKIDARELTQVLATYVNQLLAELGEPSELDLSRRSQP</sequence>
<gene>
    <name evidence="2" type="ordered locus">MexAM1_META1p4779</name>
</gene>
<keyword evidence="3" id="KW-1185">Reference proteome</keyword>
<dbReference type="HOGENOM" id="CLU_117594_0_0_5"/>
<reference evidence="2 3" key="1">
    <citation type="journal article" date="2009" name="PLoS ONE">
        <title>Methylobacterium genome sequences: a reference blueprint to investigate microbial metabolism of C1 compounds from natural and industrial sources.</title>
        <authorList>
            <person name="Vuilleumier S."/>
            <person name="Chistoserdova L."/>
            <person name="Lee M.-C."/>
            <person name="Bringel F."/>
            <person name="Lajus A."/>
            <person name="Zhou Y."/>
            <person name="Gourion B."/>
            <person name="Barbe V."/>
            <person name="Chang J."/>
            <person name="Cruveiller S."/>
            <person name="Dossat C."/>
            <person name="Gillett W."/>
            <person name="Gruffaz C."/>
            <person name="Haugen E."/>
            <person name="Hourcade E."/>
            <person name="Levy R."/>
            <person name="Mangenot S."/>
            <person name="Muller E."/>
            <person name="Nadalig T."/>
            <person name="Pagni M."/>
            <person name="Penny C."/>
            <person name="Peyraud R."/>
            <person name="Robinson D.G."/>
            <person name="Roche D."/>
            <person name="Rouy Z."/>
            <person name="Saenampechek C."/>
            <person name="Salvignol G."/>
            <person name="Vallenet D."/>
            <person name="Wu Z."/>
            <person name="Marx C.J."/>
            <person name="Vorholt J.A."/>
            <person name="Olson M.V."/>
            <person name="Kaul R."/>
            <person name="Weissenbach J."/>
            <person name="Medigue C."/>
            <person name="Lidstrom M.E."/>
        </authorList>
    </citation>
    <scope>NUCLEOTIDE SEQUENCE [LARGE SCALE GENOMIC DNA]</scope>
    <source>
        <strain evidence="3">ATCC 14718 / DSM 1338 / JCM 2805 / NCIMB 9133 / AM1</strain>
    </source>
</reference>
<dbReference type="eggNOG" id="ENOG502Z8CS">
    <property type="taxonomic scope" value="Bacteria"/>
</dbReference>
<protein>
    <recommendedName>
        <fullName evidence="4">Terminase small subunit</fullName>
    </recommendedName>
</protein>
<dbReference type="KEGG" id="mea:Mex_1p4779"/>
<accession>C5ARR1</accession>
<dbReference type="EMBL" id="CP001510">
    <property type="protein sequence ID" value="ACS42399.1"/>
    <property type="molecule type" value="Genomic_DNA"/>
</dbReference>
<name>C5ARR1_METEA</name>
<dbReference type="AlphaFoldDB" id="C5ARR1"/>
<organism evidence="2 3">
    <name type="scientific">Methylorubrum extorquens (strain ATCC 14718 / DSM 1338 / JCM 2805 / NCIMB 9133 / AM1)</name>
    <name type="common">Methylobacterium extorquens</name>
    <dbReference type="NCBI Taxonomy" id="272630"/>
    <lineage>
        <taxon>Bacteria</taxon>
        <taxon>Pseudomonadati</taxon>
        <taxon>Pseudomonadota</taxon>
        <taxon>Alphaproteobacteria</taxon>
        <taxon>Hyphomicrobiales</taxon>
        <taxon>Methylobacteriaceae</taxon>
        <taxon>Methylorubrum</taxon>
    </lineage>
</organism>
<dbReference type="RefSeq" id="WP_015857495.1">
    <property type="nucleotide sequence ID" value="NC_012808.1"/>
</dbReference>
<dbReference type="OrthoDB" id="6050435at2"/>
<proteinExistence type="predicted"/>
<feature type="compositionally biased region" description="Low complexity" evidence="1">
    <location>
        <begin position="79"/>
        <end position="89"/>
    </location>
</feature>
<evidence type="ECO:0000313" key="3">
    <source>
        <dbReference type="Proteomes" id="UP000009081"/>
    </source>
</evidence>
<feature type="region of interest" description="Disordered" evidence="1">
    <location>
        <begin position="70"/>
        <end position="117"/>
    </location>
</feature>
<evidence type="ECO:0000313" key="2">
    <source>
        <dbReference type="EMBL" id="ACS42399.1"/>
    </source>
</evidence>
<evidence type="ECO:0000256" key="1">
    <source>
        <dbReference type="SAM" id="MobiDB-lite"/>
    </source>
</evidence>